<keyword evidence="7" id="KW-1185">Reference proteome</keyword>
<proteinExistence type="predicted"/>
<dbReference type="GO" id="GO:0044183">
    <property type="term" value="F:protein folding chaperone"/>
    <property type="evidence" value="ECO:0007669"/>
    <property type="project" value="InterPro"/>
</dbReference>
<feature type="transmembrane region" description="Helical" evidence="5">
    <location>
        <begin position="83"/>
        <end position="104"/>
    </location>
</feature>
<dbReference type="InterPro" id="IPR005351">
    <property type="entry name" value="ASTER"/>
</dbReference>
<protein>
    <submittedName>
        <fullName evidence="6">Uncharacterized protein</fullName>
    </submittedName>
</protein>
<feature type="transmembrane region" description="Helical" evidence="5">
    <location>
        <begin position="35"/>
        <end position="62"/>
    </location>
</feature>
<dbReference type="Pfam" id="PF03669">
    <property type="entry name" value="ASTER"/>
    <property type="match status" value="1"/>
</dbReference>
<accession>A0A2S5BFU7</accession>
<evidence type="ECO:0000313" key="6">
    <source>
        <dbReference type="EMBL" id="POY75631.1"/>
    </source>
</evidence>
<sequence length="140" mass="15503">MPRQYDQSEPRRPDLAKPYKYEYEMTDTILPDMTALVSMVASGAAMITRFTIWPWIALVFAISSLLSQKSLGTHKRTGESGGLLSGTSAVMFAVTAFFSIYMPLLTLQAEKAGSATWPFGINKGLRVIPQEPRPFLRPTA</sequence>
<evidence type="ECO:0000256" key="4">
    <source>
        <dbReference type="ARBA" id="ARBA00023136"/>
    </source>
</evidence>
<name>A0A2S5BFU7_9BASI</name>
<dbReference type="OrthoDB" id="2522336at2759"/>
<dbReference type="AlphaFoldDB" id="A0A2S5BFU7"/>
<dbReference type="EMBL" id="PJQD01000013">
    <property type="protein sequence ID" value="POY75631.1"/>
    <property type="molecule type" value="Genomic_DNA"/>
</dbReference>
<evidence type="ECO:0000256" key="3">
    <source>
        <dbReference type="ARBA" id="ARBA00022989"/>
    </source>
</evidence>
<keyword evidence="3 5" id="KW-1133">Transmembrane helix</keyword>
<dbReference type="Proteomes" id="UP000237144">
    <property type="component" value="Unassembled WGS sequence"/>
</dbReference>
<reference evidence="6 7" key="1">
    <citation type="journal article" date="2018" name="Front. Microbiol.">
        <title>Prospects for Fungal Bioremediation of Acidic Radioactive Waste Sites: Characterization and Genome Sequence of Rhodotorula taiwanensis MD1149.</title>
        <authorList>
            <person name="Tkavc R."/>
            <person name="Matrosova V.Y."/>
            <person name="Grichenko O.E."/>
            <person name="Gostincar C."/>
            <person name="Volpe R.P."/>
            <person name="Klimenkova P."/>
            <person name="Gaidamakova E.K."/>
            <person name="Zhou C.E."/>
            <person name="Stewart B.J."/>
            <person name="Lyman M.G."/>
            <person name="Malfatti S.A."/>
            <person name="Rubinfeld B."/>
            <person name="Courtot M."/>
            <person name="Singh J."/>
            <person name="Dalgard C.L."/>
            <person name="Hamilton T."/>
            <person name="Frey K.G."/>
            <person name="Gunde-Cimerman N."/>
            <person name="Dugan L."/>
            <person name="Daly M.J."/>
        </authorList>
    </citation>
    <scope>NUCLEOTIDE SEQUENCE [LARGE SCALE GENOMIC DNA]</scope>
    <source>
        <strain evidence="6 7">MD1149</strain>
    </source>
</reference>
<organism evidence="6 7">
    <name type="scientific">Rhodotorula taiwanensis</name>
    <dbReference type="NCBI Taxonomy" id="741276"/>
    <lineage>
        <taxon>Eukaryota</taxon>
        <taxon>Fungi</taxon>
        <taxon>Dikarya</taxon>
        <taxon>Basidiomycota</taxon>
        <taxon>Pucciniomycotina</taxon>
        <taxon>Microbotryomycetes</taxon>
        <taxon>Sporidiobolales</taxon>
        <taxon>Sporidiobolaceae</taxon>
        <taxon>Rhodotorula</taxon>
    </lineage>
</organism>
<evidence type="ECO:0000256" key="2">
    <source>
        <dbReference type="ARBA" id="ARBA00022692"/>
    </source>
</evidence>
<keyword evidence="2 5" id="KW-0812">Transmembrane</keyword>
<evidence type="ECO:0000256" key="1">
    <source>
        <dbReference type="ARBA" id="ARBA00004370"/>
    </source>
</evidence>
<evidence type="ECO:0000256" key="5">
    <source>
        <dbReference type="SAM" id="Phobius"/>
    </source>
</evidence>
<gene>
    <name evidence="6" type="ORF">BMF94_1253</name>
</gene>
<evidence type="ECO:0000313" key="7">
    <source>
        <dbReference type="Proteomes" id="UP000237144"/>
    </source>
</evidence>
<dbReference type="GO" id="GO:0005789">
    <property type="term" value="C:endoplasmic reticulum membrane"/>
    <property type="evidence" value="ECO:0007669"/>
    <property type="project" value="InterPro"/>
</dbReference>
<comment type="subcellular location">
    <subcellularLocation>
        <location evidence="1">Membrane</location>
    </subcellularLocation>
</comment>
<dbReference type="GO" id="GO:0045048">
    <property type="term" value="P:protein insertion into ER membrane"/>
    <property type="evidence" value="ECO:0007669"/>
    <property type="project" value="InterPro"/>
</dbReference>
<keyword evidence="4 5" id="KW-0472">Membrane</keyword>
<comment type="caution">
    <text evidence="6">The sequence shown here is derived from an EMBL/GenBank/DDBJ whole genome shotgun (WGS) entry which is preliminary data.</text>
</comment>